<organism evidence="2 3">
    <name type="scientific">Peronospora matthiolae</name>
    <dbReference type="NCBI Taxonomy" id="2874970"/>
    <lineage>
        <taxon>Eukaryota</taxon>
        <taxon>Sar</taxon>
        <taxon>Stramenopiles</taxon>
        <taxon>Oomycota</taxon>
        <taxon>Peronosporomycetes</taxon>
        <taxon>Peronosporales</taxon>
        <taxon>Peronosporaceae</taxon>
        <taxon>Peronospora</taxon>
    </lineage>
</organism>
<dbReference type="PANTHER" id="PTHR11439:SF440">
    <property type="entry name" value="INTEGRASE CATALYTIC DOMAIN-CONTAINING PROTEIN"/>
    <property type="match status" value="1"/>
</dbReference>
<dbReference type="EMBL" id="CAKLBY020000258">
    <property type="protein sequence ID" value="CAK7940450.1"/>
    <property type="molecule type" value="Genomic_DNA"/>
</dbReference>
<feature type="domain" description="Reverse transcriptase Ty1/copia-type" evidence="1">
    <location>
        <begin position="3"/>
        <end position="93"/>
    </location>
</feature>
<sequence>MFLYWKKDGRDLVIVGIYVDDLLATGTDAAAVDRFFASLGSLSIKDLGAVNKFLGMRVEVGNDGGYVIDQEVAINDILKDHGLEDANSTRTPIGADCYEIPTTDSALLVNAEGGAPSIRSFQSLVGSLLWVSRCTRSDIAFAVHKATRQTHQPRVHDYKLAKRIARYLKGTCSFKLRMTPASSARETVNLESYLDADFAADKLDRKSLTGGVIFLNGMAVSWTAKKQGGVSLSTMEAEFVAASEQTRELLGIREMLREIGMPPGLPMTLYIDNQAAIKQLDGEASSLKAKHIDVRLKFVRDYSRREIIQAQYVRSEAQVADLMTKALDAAKLASLCELMSLG</sequence>
<dbReference type="Proteomes" id="UP001162060">
    <property type="component" value="Unassembled WGS sequence"/>
</dbReference>
<dbReference type="AlphaFoldDB" id="A0AAV1V0X6"/>
<comment type="caution">
    <text evidence="2">The sequence shown here is derived from an EMBL/GenBank/DDBJ whole genome shotgun (WGS) entry which is preliminary data.</text>
</comment>
<dbReference type="Pfam" id="PF07727">
    <property type="entry name" value="RVT_2"/>
    <property type="match status" value="1"/>
</dbReference>
<gene>
    <name evidence="2" type="ORF">PM001_LOCUS25600</name>
</gene>
<evidence type="ECO:0000313" key="3">
    <source>
        <dbReference type="Proteomes" id="UP001162060"/>
    </source>
</evidence>
<name>A0AAV1V0X6_9STRA</name>
<accession>A0AAV1V0X6</accession>
<protein>
    <recommendedName>
        <fullName evidence="1">Reverse transcriptase Ty1/copia-type domain-containing protein</fullName>
    </recommendedName>
</protein>
<dbReference type="InterPro" id="IPR013103">
    <property type="entry name" value="RVT_2"/>
</dbReference>
<dbReference type="PANTHER" id="PTHR11439">
    <property type="entry name" value="GAG-POL-RELATED RETROTRANSPOSON"/>
    <property type="match status" value="1"/>
</dbReference>
<evidence type="ECO:0000313" key="2">
    <source>
        <dbReference type="EMBL" id="CAK7940450.1"/>
    </source>
</evidence>
<reference evidence="2" key="1">
    <citation type="submission" date="2024-01" db="EMBL/GenBank/DDBJ databases">
        <authorList>
            <person name="Webb A."/>
        </authorList>
    </citation>
    <scope>NUCLEOTIDE SEQUENCE</scope>
    <source>
        <strain evidence="2">Pm1</strain>
    </source>
</reference>
<proteinExistence type="predicted"/>
<evidence type="ECO:0000259" key="1">
    <source>
        <dbReference type="Pfam" id="PF07727"/>
    </source>
</evidence>
<dbReference type="InterPro" id="IPR043502">
    <property type="entry name" value="DNA/RNA_pol_sf"/>
</dbReference>
<dbReference type="SUPFAM" id="SSF56672">
    <property type="entry name" value="DNA/RNA polymerases"/>
    <property type="match status" value="1"/>
</dbReference>
<dbReference type="CDD" id="cd09272">
    <property type="entry name" value="RNase_HI_RT_Ty1"/>
    <property type="match status" value="1"/>
</dbReference>